<feature type="transmembrane region" description="Helical" evidence="7">
    <location>
        <begin position="24"/>
        <end position="47"/>
    </location>
</feature>
<evidence type="ECO:0000259" key="8">
    <source>
        <dbReference type="Pfam" id="PF02687"/>
    </source>
</evidence>
<proteinExistence type="inferred from homology"/>
<dbReference type="PANTHER" id="PTHR30572">
    <property type="entry name" value="MEMBRANE COMPONENT OF TRANSPORTER-RELATED"/>
    <property type="match status" value="1"/>
</dbReference>
<keyword evidence="5 7" id="KW-0472">Membrane</keyword>
<dbReference type="GO" id="GO:0005886">
    <property type="term" value="C:plasma membrane"/>
    <property type="evidence" value="ECO:0007669"/>
    <property type="project" value="UniProtKB-SubCell"/>
</dbReference>
<dbReference type="InterPro" id="IPR025857">
    <property type="entry name" value="MacB_PCD"/>
</dbReference>
<dbReference type="InterPro" id="IPR003838">
    <property type="entry name" value="ABC3_permease_C"/>
</dbReference>
<feature type="transmembrane region" description="Helical" evidence="7">
    <location>
        <begin position="306"/>
        <end position="335"/>
    </location>
</feature>
<keyword evidence="11" id="KW-1185">Reference proteome</keyword>
<evidence type="ECO:0000313" key="10">
    <source>
        <dbReference type="EMBL" id="SDL97132.1"/>
    </source>
</evidence>
<keyword evidence="4 7" id="KW-1133">Transmembrane helix</keyword>
<evidence type="ECO:0000256" key="3">
    <source>
        <dbReference type="ARBA" id="ARBA00022692"/>
    </source>
</evidence>
<evidence type="ECO:0000259" key="9">
    <source>
        <dbReference type="Pfam" id="PF12704"/>
    </source>
</evidence>
<dbReference type="Pfam" id="PF12704">
    <property type="entry name" value="MacB_PCD"/>
    <property type="match status" value="1"/>
</dbReference>
<gene>
    <name evidence="10" type="ORF">SAMN05421823_109169</name>
</gene>
<feature type="domain" description="MacB-like periplasmic core" evidence="9">
    <location>
        <begin position="57"/>
        <end position="275"/>
    </location>
</feature>
<organism evidence="10 11">
    <name type="scientific">Catalinimonas alkaloidigena</name>
    <dbReference type="NCBI Taxonomy" id="1075417"/>
    <lineage>
        <taxon>Bacteria</taxon>
        <taxon>Pseudomonadati</taxon>
        <taxon>Bacteroidota</taxon>
        <taxon>Cytophagia</taxon>
        <taxon>Cytophagales</taxon>
        <taxon>Catalimonadaceae</taxon>
        <taxon>Catalinimonas</taxon>
    </lineage>
</organism>
<dbReference type="PANTHER" id="PTHR30572:SF4">
    <property type="entry name" value="ABC TRANSPORTER PERMEASE YTRF"/>
    <property type="match status" value="1"/>
</dbReference>
<dbReference type="EMBL" id="FNFO01000009">
    <property type="protein sequence ID" value="SDL97132.1"/>
    <property type="molecule type" value="Genomic_DNA"/>
</dbReference>
<feature type="domain" description="ABC3 transporter permease C-terminal" evidence="8">
    <location>
        <begin position="314"/>
        <end position="433"/>
    </location>
</feature>
<evidence type="ECO:0000256" key="5">
    <source>
        <dbReference type="ARBA" id="ARBA00023136"/>
    </source>
</evidence>
<evidence type="ECO:0000313" key="11">
    <source>
        <dbReference type="Proteomes" id="UP000198510"/>
    </source>
</evidence>
<dbReference type="STRING" id="1075417.SAMN05421823_109169"/>
<dbReference type="Pfam" id="PF02687">
    <property type="entry name" value="FtsX"/>
    <property type="match status" value="1"/>
</dbReference>
<dbReference type="InterPro" id="IPR050250">
    <property type="entry name" value="Macrolide_Exporter_MacB"/>
</dbReference>
<evidence type="ECO:0000256" key="6">
    <source>
        <dbReference type="ARBA" id="ARBA00038076"/>
    </source>
</evidence>
<evidence type="ECO:0000256" key="2">
    <source>
        <dbReference type="ARBA" id="ARBA00022475"/>
    </source>
</evidence>
<sequence length="440" mass="47892">MSHGLFGEAGITFSRTLAVLLARFAYLSYLTLCPMLKTVLTSFALALHNIRTHFLHTMLSVLGIVIGVAALVGILSLIDGMESYAHEQVSTTSLRHIIVGSQTTREVDHVRIAKDTYPYLNYERFQKLMTSLPQPIQGNLYIRQPTELLLPDTTRRLGLIAMGTTAPFPPHVEVEAGELFTEADVRAHRPVVVVNRALARQLVGTAAPETVVGQTLSLRGETFRVVGLFAGDGTLAQAYLPITLFSEDELRKNPPQVFLEAPTVEDVPVYQAAAEAHLRSQFPDQADDFFVSTNEGRVQQANRGFLIFRLVMGFITGLSVLVGGIGVMNVMLISVTERTMEIGIRKATGAKRRDILLQFLSESVTISGFGSLLGLIVGMLGSLVLVAVLRHITEAPFQVAFTASTLGFIAGLALLIGVVFGTYPALRAARLDPVDAIRHE</sequence>
<comment type="similarity">
    <text evidence="6">Belongs to the ABC-4 integral membrane protein family.</text>
</comment>
<evidence type="ECO:0000256" key="7">
    <source>
        <dbReference type="SAM" id="Phobius"/>
    </source>
</evidence>
<evidence type="ECO:0000256" key="1">
    <source>
        <dbReference type="ARBA" id="ARBA00004651"/>
    </source>
</evidence>
<dbReference type="Proteomes" id="UP000198510">
    <property type="component" value="Unassembled WGS sequence"/>
</dbReference>
<reference evidence="10 11" key="1">
    <citation type="submission" date="2016-10" db="EMBL/GenBank/DDBJ databases">
        <authorList>
            <person name="de Groot N.N."/>
        </authorList>
    </citation>
    <scope>NUCLEOTIDE SEQUENCE [LARGE SCALE GENOMIC DNA]</scope>
    <source>
        <strain evidence="10 11">DSM 25186</strain>
    </source>
</reference>
<dbReference type="GO" id="GO:0022857">
    <property type="term" value="F:transmembrane transporter activity"/>
    <property type="evidence" value="ECO:0007669"/>
    <property type="project" value="TreeGrafter"/>
</dbReference>
<dbReference type="AlphaFoldDB" id="A0A1G9PE39"/>
<name>A0A1G9PE39_9BACT</name>
<keyword evidence="2" id="KW-1003">Cell membrane</keyword>
<protein>
    <submittedName>
        <fullName evidence="10">Putative ABC transport system permease protein</fullName>
    </submittedName>
</protein>
<evidence type="ECO:0000256" key="4">
    <source>
        <dbReference type="ARBA" id="ARBA00022989"/>
    </source>
</evidence>
<feature type="transmembrane region" description="Helical" evidence="7">
    <location>
        <begin position="356"/>
        <end position="389"/>
    </location>
</feature>
<keyword evidence="3 7" id="KW-0812">Transmembrane</keyword>
<comment type="subcellular location">
    <subcellularLocation>
        <location evidence="1">Cell membrane</location>
        <topology evidence="1">Multi-pass membrane protein</topology>
    </subcellularLocation>
</comment>
<feature type="transmembrane region" description="Helical" evidence="7">
    <location>
        <begin position="395"/>
        <end position="420"/>
    </location>
</feature>
<accession>A0A1G9PE39</accession>
<feature type="transmembrane region" description="Helical" evidence="7">
    <location>
        <begin position="59"/>
        <end position="78"/>
    </location>
</feature>